<keyword evidence="1" id="KW-0472">Membrane</keyword>
<feature type="transmembrane region" description="Helical" evidence="1">
    <location>
        <begin position="71"/>
        <end position="92"/>
    </location>
</feature>
<dbReference type="EMBL" id="JBHSOG010000100">
    <property type="protein sequence ID" value="MFC5771808.1"/>
    <property type="molecule type" value="Genomic_DNA"/>
</dbReference>
<keyword evidence="1" id="KW-0812">Transmembrane</keyword>
<organism evidence="2 3">
    <name type="scientific">Thauera sinica</name>
    <dbReference type="NCBI Taxonomy" id="2665146"/>
    <lineage>
        <taxon>Bacteria</taxon>
        <taxon>Pseudomonadati</taxon>
        <taxon>Pseudomonadota</taxon>
        <taxon>Betaproteobacteria</taxon>
        <taxon>Rhodocyclales</taxon>
        <taxon>Zoogloeaceae</taxon>
        <taxon>Thauera</taxon>
    </lineage>
</organism>
<feature type="transmembrane region" description="Helical" evidence="1">
    <location>
        <begin position="123"/>
        <end position="149"/>
    </location>
</feature>
<feature type="transmembrane region" description="Helical" evidence="1">
    <location>
        <begin position="266"/>
        <end position="286"/>
    </location>
</feature>
<reference evidence="3" key="1">
    <citation type="journal article" date="2019" name="Int. J. Syst. Evol. Microbiol.">
        <title>The Global Catalogue of Microorganisms (GCM) 10K type strain sequencing project: providing services to taxonomists for standard genome sequencing and annotation.</title>
        <authorList>
            <consortium name="The Broad Institute Genomics Platform"/>
            <consortium name="The Broad Institute Genome Sequencing Center for Infectious Disease"/>
            <person name="Wu L."/>
            <person name="Ma J."/>
        </authorList>
    </citation>
    <scope>NUCLEOTIDE SEQUENCE [LARGE SCALE GENOMIC DNA]</scope>
    <source>
        <strain evidence="3">SHR3</strain>
    </source>
</reference>
<gene>
    <name evidence="2" type="ORF">ACFPTN_20715</name>
</gene>
<dbReference type="Proteomes" id="UP001595974">
    <property type="component" value="Unassembled WGS sequence"/>
</dbReference>
<accession>A0ABW1AWV0</accession>
<evidence type="ECO:0008006" key="4">
    <source>
        <dbReference type="Google" id="ProtNLM"/>
    </source>
</evidence>
<keyword evidence="3" id="KW-1185">Reference proteome</keyword>
<protein>
    <recommendedName>
        <fullName evidence="4">ABC transporter permease</fullName>
    </recommendedName>
</protein>
<evidence type="ECO:0000313" key="2">
    <source>
        <dbReference type="EMBL" id="MFC5771808.1"/>
    </source>
</evidence>
<name>A0ABW1AWV0_9RHOO</name>
<evidence type="ECO:0000256" key="1">
    <source>
        <dbReference type="SAM" id="Phobius"/>
    </source>
</evidence>
<keyword evidence="1" id="KW-1133">Transmembrane helix</keyword>
<dbReference type="RefSeq" id="WP_232516531.1">
    <property type="nucleotide sequence ID" value="NZ_JBHSOG010000100.1"/>
</dbReference>
<comment type="caution">
    <text evidence="2">The sequence shown here is derived from an EMBL/GenBank/DDBJ whole genome shotgun (WGS) entry which is preliminary data.</text>
</comment>
<feature type="transmembrane region" description="Helical" evidence="1">
    <location>
        <begin position="42"/>
        <end position="65"/>
    </location>
</feature>
<proteinExistence type="predicted"/>
<sequence>MIHPQSIDDVDAGFTPSIRSDARMILSPDFSTAVRLALRTRFLFTSFWLVIAVIGTAWLGAQFSARQPATVALDVGLSVIRVLLPLMGVLLLQELISREFDRRLFLVSLTYPRPRYRFLIDRLLATLALVGFLLLVLAVALGGTVALLGKEYVQATPVALGVPYLVTLCFMAVDVFVVLAMGVLLAVVASTPNFVLIGAMGFMIIARSFSSMVTLLQRESWLMENAHQYQSSLDLLTYVVPDLASLDVRMIALYGKMDLLPANWPWQFFTALSYGVALVAFAVWALKRRRFS</sequence>
<feature type="transmembrane region" description="Helical" evidence="1">
    <location>
        <begin position="194"/>
        <end position="216"/>
    </location>
</feature>
<evidence type="ECO:0000313" key="3">
    <source>
        <dbReference type="Proteomes" id="UP001595974"/>
    </source>
</evidence>
<feature type="transmembrane region" description="Helical" evidence="1">
    <location>
        <begin position="161"/>
        <end position="187"/>
    </location>
</feature>